<dbReference type="InterPro" id="IPR001300">
    <property type="entry name" value="Peptidase_C2_calpain_cat"/>
</dbReference>
<reference evidence="6 7" key="1">
    <citation type="submission" date="2019-03" db="EMBL/GenBank/DDBJ databases">
        <title>Single cell metagenomics reveals metabolic interactions within the superorganism composed of flagellate Streblomastix strix and complex community of Bacteroidetes bacteria on its surface.</title>
        <authorList>
            <person name="Treitli S.C."/>
            <person name="Kolisko M."/>
            <person name="Husnik F."/>
            <person name="Keeling P."/>
            <person name="Hampl V."/>
        </authorList>
    </citation>
    <scope>NUCLEOTIDE SEQUENCE [LARGE SCALE GENOMIC DNA]</scope>
    <source>
        <strain evidence="6">ST1C</strain>
    </source>
</reference>
<sequence>MVEIDDQIPVYPRLDWQLGDIRPRQLMSAHSKVNGEFWVSLFEKGFLRLYSEYDSHELSFDEAVHAFCQWIPNPQFEINTIWKYDFEWKRFVRQLKTNKILVPICTIEGRISESQNLGLIANQGYAVIDAFQCGNTKLLKIRNPHGTDVWRGNFNSWDNKNWTKELQKQV</sequence>
<dbReference type="PANTHER" id="PTHR46143:SF1">
    <property type="entry name" value="CALPAIN-7"/>
    <property type="match status" value="1"/>
</dbReference>
<evidence type="ECO:0000256" key="2">
    <source>
        <dbReference type="ARBA" id="ARBA00022801"/>
    </source>
</evidence>
<comment type="caution">
    <text evidence="4">Lacks conserved residue(s) required for the propagation of feature annotation.</text>
</comment>
<evidence type="ECO:0000259" key="5">
    <source>
        <dbReference type="PROSITE" id="PS50203"/>
    </source>
</evidence>
<dbReference type="PANTHER" id="PTHR46143">
    <property type="entry name" value="CALPAIN-7"/>
    <property type="match status" value="1"/>
</dbReference>
<dbReference type="OrthoDB" id="167576at2759"/>
<evidence type="ECO:0000256" key="3">
    <source>
        <dbReference type="ARBA" id="ARBA00022807"/>
    </source>
</evidence>
<dbReference type="Gene3D" id="3.90.70.10">
    <property type="entry name" value="Cysteine proteinases"/>
    <property type="match status" value="1"/>
</dbReference>
<comment type="caution">
    <text evidence="6">The sequence shown here is derived from an EMBL/GenBank/DDBJ whole genome shotgun (WGS) entry which is preliminary data.</text>
</comment>
<evidence type="ECO:0000256" key="4">
    <source>
        <dbReference type="PROSITE-ProRule" id="PRU00239"/>
    </source>
</evidence>
<evidence type="ECO:0000313" key="7">
    <source>
        <dbReference type="Proteomes" id="UP000324800"/>
    </source>
</evidence>
<evidence type="ECO:0000256" key="1">
    <source>
        <dbReference type="ARBA" id="ARBA00022670"/>
    </source>
</evidence>
<feature type="domain" description="Calpain catalytic" evidence="5">
    <location>
        <begin position="1"/>
        <end position="170"/>
    </location>
</feature>
<dbReference type="Proteomes" id="UP000324800">
    <property type="component" value="Unassembled WGS sequence"/>
</dbReference>
<dbReference type="AlphaFoldDB" id="A0A5J4V3B9"/>
<organism evidence="6 7">
    <name type="scientific">Streblomastix strix</name>
    <dbReference type="NCBI Taxonomy" id="222440"/>
    <lineage>
        <taxon>Eukaryota</taxon>
        <taxon>Metamonada</taxon>
        <taxon>Preaxostyla</taxon>
        <taxon>Oxymonadida</taxon>
        <taxon>Streblomastigidae</taxon>
        <taxon>Streblomastix</taxon>
    </lineage>
</organism>
<name>A0A5J4V3B9_9EUKA</name>
<dbReference type="EMBL" id="SNRW01010452">
    <property type="protein sequence ID" value="KAA6376541.1"/>
    <property type="molecule type" value="Genomic_DNA"/>
</dbReference>
<dbReference type="InterPro" id="IPR038765">
    <property type="entry name" value="Papain-like_cys_pep_sf"/>
</dbReference>
<dbReference type="Pfam" id="PF00648">
    <property type="entry name" value="Peptidase_C2"/>
    <property type="match status" value="1"/>
</dbReference>
<dbReference type="GO" id="GO:0004198">
    <property type="term" value="F:calcium-dependent cysteine-type endopeptidase activity"/>
    <property type="evidence" value="ECO:0007669"/>
    <property type="project" value="InterPro"/>
</dbReference>
<keyword evidence="3" id="KW-0788">Thiol protease</keyword>
<dbReference type="SUPFAM" id="SSF54001">
    <property type="entry name" value="Cysteine proteinases"/>
    <property type="match status" value="1"/>
</dbReference>
<proteinExistence type="predicted"/>
<protein>
    <recommendedName>
        <fullName evidence="5">Calpain catalytic domain-containing protein</fullName>
    </recommendedName>
</protein>
<dbReference type="PROSITE" id="PS50203">
    <property type="entry name" value="CALPAIN_CAT"/>
    <property type="match status" value="1"/>
</dbReference>
<dbReference type="GO" id="GO:0006508">
    <property type="term" value="P:proteolysis"/>
    <property type="evidence" value="ECO:0007669"/>
    <property type="project" value="UniProtKB-KW"/>
</dbReference>
<accession>A0A5J4V3B9</accession>
<gene>
    <name evidence="6" type="ORF">EZS28_027931</name>
</gene>
<keyword evidence="2" id="KW-0378">Hydrolase</keyword>
<keyword evidence="1" id="KW-0645">Protease</keyword>
<dbReference type="InterPro" id="IPR051297">
    <property type="entry name" value="PalB/RIM13"/>
</dbReference>
<evidence type="ECO:0000313" key="6">
    <source>
        <dbReference type="EMBL" id="KAA6376541.1"/>
    </source>
</evidence>